<protein>
    <recommendedName>
        <fullName evidence="4">RTA1 like protein</fullName>
    </recommendedName>
</protein>
<dbReference type="OrthoDB" id="5389493at2759"/>
<dbReference type="EMBL" id="KZ293690">
    <property type="protein sequence ID" value="PBK85470.1"/>
    <property type="molecule type" value="Genomic_DNA"/>
</dbReference>
<evidence type="ECO:0000256" key="1">
    <source>
        <dbReference type="SAM" id="Phobius"/>
    </source>
</evidence>
<gene>
    <name evidence="2" type="ORF">ARMGADRAFT_1128853</name>
</gene>
<organism evidence="2 3">
    <name type="scientific">Armillaria gallica</name>
    <name type="common">Bulbous honey fungus</name>
    <name type="synonym">Armillaria bulbosa</name>
    <dbReference type="NCBI Taxonomy" id="47427"/>
    <lineage>
        <taxon>Eukaryota</taxon>
        <taxon>Fungi</taxon>
        <taxon>Dikarya</taxon>
        <taxon>Basidiomycota</taxon>
        <taxon>Agaricomycotina</taxon>
        <taxon>Agaricomycetes</taxon>
        <taxon>Agaricomycetidae</taxon>
        <taxon>Agaricales</taxon>
        <taxon>Marasmiineae</taxon>
        <taxon>Physalacriaceae</taxon>
        <taxon>Armillaria</taxon>
    </lineage>
</organism>
<dbReference type="OMA" id="ALNEHSW"/>
<evidence type="ECO:0000313" key="3">
    <source>
        <dbReference type="Proteomes" id="UP000217790"/>
    </source>
</evidence>
<evidence type="ECO:0000313" key="2">
    <source>
        <dbReference type="EMBL" id="PBK85470.1"/>
    </source>
</evidence>
<keyword evidence="1" id="KW-1133">Transmembrane helix</keyword>
<keyword evidence="3" id="KW-1185">Reference proteome</keyword>
<dbReference type="Proteomes" id="UP000217790">
    <property type="component" value="Unassembled WGS sequence"/>
</dbReference>
<proteinExistence type="predicted"/>
<accession>A0A2H3CUE0</accession>
<dbReference type="InParanoid" id="A0A2H3CUE0"/>
<keyword evidence="1" id="KW-0472">Membrane</keyword>
<feature type="transmembrane region" description="Helical" evidence="1">
    <location>
        <begin position="192"/>
        <end position="212"/>
    </location>
</feature>
<keyword evidence="1" id="KW-0812">Transmembrane</keyword>
<feature type="transmembrane region" description="Helical" evidence="1">
    <location>
        <begin position="62"/>
        <end position="82"/>
    </location>
</feature>
<evidence type="ECO:0008006" key="4">
    <source>
        <dbReference type="Google" id="ProtNLM"/>
    </source>
</evidence>
<feature type="transmembrane region" description="Helical" evidence="1">
    <location>
        <begin position="224"/>
        <end position="245"/>
    </location>
</feature>
<feature type="transmembrane region" description="Helical" evidence="1">
    <location>
        <begin position="29"/>
        <end position="50"/>
    </location>
</feature>
<sequence>IAAAIVFAIAYVPLCGFFVLQSFKNPTYVHVMLSIFCAIRFVAFIIRAILIGSDSAGKNLGLLIADEVLFGIGFFGLLYNAYTLVLDKELLSDLPPPTSIVSRLSRSRGIFQLSLTAENALGIAGITTEMNDPTSSTGIALRKASVILALVLTVLQAYRTVVLIRKEINEGQCVFRYHREHAEAFGEKHGSFILCAISILLIVPEAFLTATINNTEAALNEHSWYPLVALPEIFAVTLYCAPGLIPRQSELPT</sequence>
<dbReference type="AlphaFoldDB" id="A0A2H3CUE0"/>
<feature type="transmembrane region" description="Helical" evidence="1">
    <location>
        <begin position="5"/>
        <end position="23"/>
    </location>
</feature>
<feature type="non-terminal residue" evidence="2">
    <location>
        <position position="1"/>
    </location>
</feature>
<dbReference type="STRING" id="47427.A0A2H3CUE0"/>
<reference evidence="3" key="1">
    <citation type="journal article" date="2017" name="Nat. Ecol. Evol.">
        <title>Genome expansion and lineage-specific genetic innovations in the forest pathogenic fungi Armillaria.</title>
        <authorList>
            <person name="Sipos G."/>
            <person name="Prasanna A.N."/>
            <person name="Walter M.C."/>
            <person name="O'Connor E."/>
            <person name="Balint B."/>
            <person name="Krizsan K."/>
            <person name="Kiss B."/>
            <person name="Hess J."/>
            <person name="Varga T."/>
            <person name="Slot J."/>
            <person name="Riley R."/>
            <person name="Boka B."/>
            <person name="Rigling D."/>
            <person name="Barry K."/>
            <person name="Lee J."/>
            <person name="Mihaltcheva S."/>
            <person name="LaButti K."/>
            <person name="Lipzen A."/>
            <person name="Waldron R."/>
            <person name="Moloney N.M."/>
            <person name="Sperisen C."/>
            <person name="Kredics L."/>
            <person name="Vagvoelgyi C."/>
            <person name="Patrignani A."/>
            <person name="Fitzpatrick D."/>
            <person name="Nagy I."/>
            <person name="Doyle S."/>
            <person name="Anderson J.B."/>
            <person name="Grigoriev I.V."/>
            <person name="Gueldener U."/>
            <person name="Muensterkoetter M."/>
            <person name="Nagy L.G."/>
        </authorList>
    </citation>
    <scope>NUCLEOTIDE SEQUENCE [LARGE SCALE GENOMIC DNA]</scope>
    <source>
        <strain evidence="3">Ar21-2</strain>
    </source>
</reference>
<name>A0A2H3CUE0_ARMGA</name>